<evidence type="ECO:0000256" key="1">
    <source>
        <dbReference type="SAM" id="MobiDB-lite"/>
    </source>
</evidence>
<keyword evidence="3" id="KW-1185">Reference proteome</keyword>
<dbReference type="EMBL" id="CP053418">
    <property type="protein sequence ID" value="QJW83516.1"/>
    <property type="molecule type" value="Genomic_DNA"/>
</dbReference>
<protein>
    <submittedName>
        <fullName evidence="2">Fimbria/pilus periplasmic chaperone</fullName>
    </submittedName>
</protein>
<proteinExistence type="predicted"/>
<dbReference type="InterPro" id="IPR008962">
    <property type="entry name" value="PapD-like_sf"/>
</dbReference>
<reference evidence="2 3" key="1">
    <citation type="submission" date="2020-05" db="EMBL/GenBank/DDBJ databases">
        <title>Ramlibacter rhizophilus sp. nov., isolated from rhizosphere soil of national flower Mugunghwa from South Korea.</title>
        <authorList>
            <person name="Zheng-Fei Y."/>
            <person name="Huan T."/>
        </authorList>
    </citation>
    <scope>NUCLEOTIDE SEQUENCE [LARGE SCALE GENOMIC DNA]</scope>
    <source>
        <strain evidence="2 3">H242</strain>
    </source>
</reference>
<accession>A0ABX6P0D1</accession>
<dbReference type="Proteomes" id="UP000500826">
    <property type="component" value="Chromosome"/>
</dbReference>
<feature type="region of interest" description="Disordered" evidence="1">
    <location>
        <begin position="70"/>
        <end position="100"/>
    </location>
</feature>
<evidence type="ECO:0000313" key="3">
    <source>
        <dbReference type="Proteomes" id="UP000500826"/>
    </source>
</evidence>
<name>A0ABX6P0D1_9BURK</name>
<gene>
    <name evidence="2" type="ORF">HK414_03215</name>
</gene>
<dbReference type="SUPFAM" id="SSF49354">
    <property type="entry name" value="PapD-like"/>
    <property type="match status" value="1"/>
</dbReference>
<sequence>MVLAPPILKLAPRSGQVVRLANLRPVPGGAQQTYRMVVREIPEARPAGANVEVRRACLLAAHLHHAARGEGRLSCAASARPRGPRWLPTARTGGRPMHRP</sequence>
<organism evidence="2 3">
    <name type="scientific">Ramlibacter terrae</name>
    <dbReference type="NCBI Taxonomy" id="2732511"/>
    <lineage>
        <taxon>Bacteria</taxon>
        <taxon>Pseudomonadati</taxon>
        <taxon>Pseudomonadota</taxon>
        <taxon>Betaproteobacteria</taxon>
        <taxon>Burkholderiales</taxon>
        <taxon>Comamonadaceae</taxon>
        <taxon>Ramlibacter</taxon>
    </lineage>
</organism>
<reference evidence="2 3" key="2">
    <citation type="submission" date="2020-05" db="EMBL/GenBank/DDBJ databases">
        <authorList>
            <person name="Khan S.A."/>
            <person name="Jeon C.O."/>
            <person name="Chun B.H."/>
        </authorList>
    </citation>
    <scope>NUCLEOTIDE SEQUENCE [LARGE SCALE GENOMIC DNA]</scope>
    <source>
        <strain evidence="2 3">H242</strain>
    </source>
</reference>
<evidence type="ECO:0000313" key="2">
    <source>
        <dbReference type="EMBL" id="QJW83516.1"/>
    </source>
</evidence>